<dbReference type="AlphaFoldDB" id="A0A183BIT4"/>
<proteinExistence type="predicted"/>
<dbReference type="Proteomes" id="UP000050741">
    <property type="component" value="Unassembled WGS sequence"/>
</dbReference>
<evidence type="ECO:0000313" key="1">
    <source>
        <dbReference type="Proteomes" id="UP000050741"/>
    </source>
</evidence>
<reference evidence="1" key="2">
    <citation type="submission" date="2014-05" db="EMBL/GenBank/DDBJ databases">
        <title>The genome and life-stage specific transcriptomes of Globodera pallida elucidate key aspects of plant parasitism by a cyst nematode.</title>
        <authorList>
            <person name="Cotton J.A."/>
            <person name="Lilley C.J."/>
            <person name="Jones L.M."/>
            <person name="Kikuchi T."/>
            <person name="Reid A.J."/>
            <person name="Thorpe P."/>
            <person name="Tsai I.J."/>
            <person name="Beasley H."/>
            <person name="Blok V."/>
            <person name="Cock P.J.A."/>
            <person name="Van den Akker S.E."/>
            <person name="Holroyd N."/>
            <person name="Hunt M."/>
            <person name="Mantelin S."/>
            <person name="Naghra H."/>
            <person name="Pain A."/>
            <person name="Palomares-Rius J.E."/>
            <person name="Zarowiecki M."/>
            <person name="Berriman M."/>
            <person name="Jones J.T."/>
            <person name="Urwin P.E."/>
        </authorList>
    </citation>
    <scope>NUCLEOTIDE SEQUENCE [LARGE SCALE GENOMIC DNA]</scope>
    <source>
        <strain evidence="1">Lindley</strain>
    </source>
</reference>
<sequence>MFGSNSDNWTSKKRLFALESKVSGKAERALESAKATQPFRYENIRREMIRQLVETDSRQLNAFDDLMTGVQRKSNENIDDLAGRISSLVQSAYPGLTNNLCDEYAINSNKTEVIENVTTVANRVTCLAIAHGRDLLGQATKARLTIRGTSQQQVLTERKFLTQLQTEI</sequence>
<reference evidence="2" key="3">
    <citation type="submission" date="2016-06" db="UniProtKB">
        <authorList>
            <consortium name="WormBaseParasite"/>
        </authorList>
    </citation>
    <scope>IDENTIFICATION</scope>
</reference>
<accession>A0A183BIT4</accession>
<dbReference type="WBParaSite" id="GPLIN_000051300">
    <property type="protein sequence ID" value="GPLIN_000051300"/>
    <property type="gene ID" value="GPLIN_000051300"/>
</dbReference>
<evidence type="ECO:0000313" key="2">
    <source>
        <dbReference type="WBParaSite" id="GPLIN_000051300"/>
    </source>
</evidence>
<reference evidence="1" key="1">
    <citation type="submission" date="2013-12" db="EMBL/GenBank/DDBJ databases">
        <authorList>
            <person name="Aslett M."/>
        </authorList>
    </citation>
    <scope>NUCLEOTIDE SEQUENCE [LARGE SCALE GENOMIC DNA]</scope>
    <source>
        <strain evidence="1">Lindley</strain>
    </source>
</reference>
<protein>
    <submittedName>
        <fullName evidence="2">BAR domain-containing protein</fullName>
    </submittedName>
</protein>
<organism evidence="1 2">
    <name type="scientific">Globodera pallida</name>
    <name type="common">Potato cyst nematode worm</name>
    <name type="synonym">Heterodera pallida</name>
    <dbReference type="NCBI Taxonomy" id="36090"/>
    <lineage>
        <taxon>Eukaryota</taxon>
        <taxon>Metazoa</taxon>
        <taxon>Ecdysozoa</taxon>
        <taxon>Nematoda</taxon>
        <taxon>Chromadorea</taxon>
        <taxon>Rhabditida</taxon>
        <taxon>Tylenchina</taxon>
        <taxon>Tylenchomorpha</taxon>
        <taxon>Tylenchoidea</taxon>
        <taxon>Heteroderidae</taxon>
        <taxon>Heteroderinae</taxon>
        <taxon>Globodera</taxon>
    </lineage>
</organism>
<keyword evidence="1" id="KW-1185">Reference proteome</keyword>
<name>A0A183BIT4_GLOPA</name>